<evidence type="ECO:0000313" key="2">
    <source>
        <dbReference type="EnsemblMetazoa" id="CJA10868.1"/>
    </source>
</evidence>
<feature type="chain" id="PRO_5035860910" evidence="1">
    <location>
        <begin position="21"/>
        <end position="192"/>
    </location>
</feature>
<organism evidence="2 3">
    <name type="scientific">Caenorhabditis japonica</name>
    <dbReference type="NCBI Taxonomy" id="281687"/>
    <lineage>
        <taxon>Eukaryota</taxon>
        <taxon>Metazoa</taxon>
        <taxon>Ecdysozoa</taxon>
        <taxon>Nematoda</taxon>
        <taxon>Chromadorea</taxon>
        <taxon>Rhabditida</taxon>
        <taxon>Rhabditina</taxon>
        <taxon>Rhabditomorpha</taxon>
        <taxon>Rhabditoidea</taxon>
        <taxon>Rhabditidae</taxon>
        <taxon>Peloderinae</taxon>
        <taxon>Caenorhabditis</taxon>
    </lineage>
</organism>
<name>A0A8R1DT17_CAEJA</name>
<dbReference type="Proteomes" id="UP000005237">
    <property type="component" value="Unassembled WGS sequence"/>
</dbReference>
<dbReference type="AlphaFoldDB" id="A0A8R1DT17"/>
<keyword evidence="3" id="KW-1185">Reference proteome</keyword>
<reference evidence="3" key="1">
    <citation type="submission" date="2010-08" db="EMBL/GenBank/DDBJ databases">
        <authorList>
            <consortium name="Caenorhabditis japonica Sequencing Consortium"/>
            <person name="Wilson R.K."/>
        </authorList>
    </citation>
    <scope>NUCLEOTIDE SEQUENCE [LARGE SCALE GENOMIC DNA]</scope>
    <source>
        <strain evidence="3">DF5081</strain>
    </source>
</reference>
<reference evidence="2" key="2">
    <citation type="submission" date="2022-06" db="UniProtKB">
        <authorList>
            <consortium name="EnsemblMetazoa"/>
        </authorList>
    </citation>
    <scope>IDENTIFICATION</scope>
    <source>
        <strain evidence="2">DF5081</strain>
    </source>
</reference>
<evidence type="ECO:0000313" key="3">
    <source>
        <dbReference type="Proteomes" id="UP000005237"/>
    </source>
</evidence>
<keyword evidence="1" id="KW-0732">Signal</keyword>
<dbReference type="EnsemblMetazoa" id="CJA10868.1">
    <property type="protein sequence ID" value="CJA10868.1"/>
    <property type="gene ID" value="WBGene00130072"/>
</dbReference>
<sequence>MCGKQYFLYVLFYLVNFCTAEDDVSSPSNITELVPVVTEPVGQIVAHDVAPQSPRASMVKKSALEPSLGLHGITEQQLNMRYYNFICSSHFHLDCKISETLQICMKDSYVAVLGLPLSFDNGSEDANFLAKWIQQCDQNDQDMNQEAMRIIRKRIHYQNENNWGNVFKASRGGLYSLFGGVAVLAVVKMFVL</sequence>
<evidence type="ECO:0000256" key="1">
    <source>
        <dbReference type="SAM" id="SignalP"/>
    </source>
</evidence>
<feature type="signal peptide" evidence="1">
    <location>
        <begin position="1"/>
        <end position="20"/>
    </location>
</feature>
<proteinExistence type="predicted"/>
<accession>A0A8R1DT17</accession>
<protein>
    <submittedName>
        <fullName evidence="2">Uncharacterized protein</fullName>
    </submittedName>
</protein>